<evidence type="ECO:0000313" key="2">
    <source>
        <dbReference type="Proteomes" id="UP000199051"/>
    </source>
</evidence>
<protein>
    <submittedName>
        <fullName evidence="1">Uncharacterized protein</fullName>
    </submittedName>
</protein>
<keyword evidence="2" id="KW-1185">Reference proteome</keyword>
<proteinExistence type="predicted"/>
<sequence>MSGLLGRLLGGVPRDFTGTLDREEAVAAWAPVRDGGHLVATSLGLWVPTEDGPRRIGWHLVSKASWASGVFVITEADEVEPAGEAIVLADRAPRRFVVERPGKLPQAVQRRVTGSIRSRHRRDLPGGGAWFVQRKVPGRDGTVLQVRPDPGTDLALVREIAEEVAQRMGEGLADD</sequence>
<evidence type="ECO:0000313" key="1">
    <source>
        <dbReference type="EMBL" id="SER63747.1"/>
    </source>
</evidence>
<dbReference type="RefSeq" id="WP_092776983.1">
    <property type="nucleotide sequence ID" value="NZ_FOGI01000004.1"/>
</dbReference>
<accession>A0A1H9QTP7</accession>
<dbReference type="EMBL" id="FOGI01000004">
    <property type="protein sequence ID" value="SER63747.1"/>
    <property type="molecule type" value="Genomic_DNA"/>
</dbReference>
<dbReference type="STRING" id="155974.SAMN04487818_104427"/>
<organism evidence="1 2">
    <name type="scientific">Actinokineospora terrae</name>
    <dbReference type="NCBI Taxonomy" id="155974"/>
    <lineage>
        <taxon>Bacteria</taxon>
        <taxon>Bacillati</taxon>
        <taxon>Actinomycetota</taxon>
        <taxon>Actinomycetes</taxon>
        <taxon>Pseudonocardiales</taxon>
        <taxon>Pseudonocardiaceae</taxon>
        <taxon>Actinokineospora</taxon>
    </lineage>
</organism>
<name>A0A1H9QTP7_9PSEU</name>
<dbReference type="AlphaFoldDB" id="A0A1H9QTP7"/>
<reference evidence="2" key="1">
    <citation type="submission" date="2016-10" db="EMBL/GenBank/DDBJ databases">
        <authorList>
            <person name="Varghese N."/>
            <person name="Submissions S."/>
        </authorList>
    </citation>
    <scope>NUCLEOTIDE SEQUENCE [LARGE SCALE GENOMIC DNA]</scope>
    <source>
        <strain evidence="2">DSM 44260</strain>
    </source>
</reference>
<dbReference type="Proteomes" id="UP000199051">
    <property type="component" value="Unassembled WGS sequence"/>
</dbReference>
<gene>
    <name evidence="1" type="ORF">SAMN04487818_104427</name>
</gene>